<evidence type="ECO:0000313" key="4">
    <source>
        <dbReference type="Proteomes" id="UP000805614"/>
    </source>
</evidence>
<keyword evidence="1" id="KW-1133">Transmembrane helix</keyword>
<evidence type="ECO:0000313" key="3">
    <source>
        <dbReference type="EMBL" id="MBC6469328.1"/>
    </source>
</evidence>
<gene>
    <name evidence="3" type="ORF">HKK74_28095</name>
</gene>
<dbReference type="RefSeq" id="WP_187246380.1">
    <property type="nucleotide sequence ID" value="NZ_BAAAOK010000009.1"/>
</dbReference>
<feature type="transmembrane region" description="Helical" evidence="1">
    <location>
        <begin position="34"/>
        <end position="54"/>
    </location>
</feature>
<keyword evidence="1" id="KW-0472">Membrane</keyword>
<dbReference type="Gene3D" id="2.60.120.560">
    <property type="entry name" value="Exo-inulinase, domain 1"/>
    <property type="match status" value="1"/>
</dbReference>
<name>A0ABR7LWU5_9ACTN</name>
<feature type="domain" description="3-keto-alpha-glucoside-1,2-lyase/3-keto-2-hydroxy-glucal hydratase" evidence="2">
    <location>
        <begin position="74"/>
        <end position="242"/>
    </location>
</feature>
<reference evidence="3 4" key="1">
    <citation type="submission" date="2020-06" db="EMBL/GenBank/DDBJ databases">
        <title>Actinomadura xiongansis sp. nov., isolated from soil of Baiyangdian.</title>
        <authorList>
            <person name="Zhang X."/>
        </authorList>
    </citation>
    <scope>NUCLEOTIDE SEQUENCE [LARGE SCALE GENOMIC DNA]</scope>
    <source>
        <strain evidence="3 4">HBUM206468</strain>
    </source>
</reference>
<comment type="caution">
    <text evidence="3">The sequence shown here is derived from an EMBL/GenBank/DDBJ whole genome shotgun (WGS) entry which is preliminary data.</text>
</comment>
<organism evidence="3 4">
    <name type="scientific">Actinomadura alba</name>
    <dbReference type="NCBI Taxonomy" id="406431"/>
    <lineage>
        <taxon>Bacteria</taxon>
        <taxon>Bacillati</taxon>
        <taxon>Actinomycetota</taxon>
        <taxon>Actinomycetes</taxon>
        <taxon>Streptosporangiales</taxon>
        <taxon>Thermomonosporaceae</taxon>
        <taxon>Actinomadura</taxon>
    </lineage>
</organism>
<dbReference type="EMBL" id="JABVEC010000026">
    <property type="protein sequence ID" value="MBC6469328.1"/>
    <property type="molecule type" value="Genomic_DNA"/>
</dbReference>
<proteinExistence type="predicted"/>
<evidence type="ECO:0000259" key="2">
    <source>
        <dbReference type="Pfam" id="PF06439"/>
    </source>
</evidence>
<accession>A0ABR7LWU5</accession>
<sequence>MKAFSSLYERWVTPARVAASQRDGRRRWWLRPRVGCPTVLALAGLVGVLVTAFLPDSDDGVLHRWRDGTTHGRWRAVFDGEGFSGARNGTIVLRPKPAVQPAETHACLVVSRSGYHDLDLSVSLRTTEQLRSPEPNPWEVAWVVWAYADEHHFYYLTLKPNGWELGKRDPAYPGGQRFLATGGPGFPVDRWYQVKISQRGATMTIRVKDRELTVRTDEERPYLSGAVGVYTEDAETEFRSITARPR</sequence>
<keyword evidence="1" id="KW-0812">Transmembrane</keyword>
<dbReference type="InterPro" id="IPR010496">
    <property type="entry name" value="AL/BT2_dom"/>
</dbReference>
<keyword evidence="4" id="KW-1185">Reference proteome</keyword>
<dbReference type="Pfam" id="PF06439">
    <property type="entry name" value="3keto-disac_hyd"/>
    <property type="match status" value="1"/>
</dbReference>
<evidence type="ECO:0000256" key="1">
    <source>
        <dbReference type="SAM" id="Phobius"/>
    </source>
</evidence>
<dbReference type="Proteomes" id="UP000805614">
    <property type="component" value="Unassembled WGS sequence"/>
</dbReference>
<protein>
    <submittedName>
        <fullName evidence="3">Calcium-binding protein</fullName>
    </submittedName>
</protein>